<proteinExistence type="predicted"/>
<protein>
    <submittedName>
        <fullName evidence="1">Uncharacterized protein</fullName>
    </submittedName>
</protein>
<accession>A0ABY1WW70</accession>
<gene>
    <name evidence="1" type="ORF">ELH98_39685</name>
</gene>
<keyword evidence="2" id="KW-1185">Reference proteome</keyword>
<dbReference type="Proteomes" id="UP000291659">
    <property type="component" value="Unassembled WGS sequence"/>
</dbReference>
<organism evidence="1 2">
    <name type="scientific">Rhizobium ruizarguesonis</name>
    <dbReference type="NCBI Taxonomy" id="2081791"/>
    <lineage>
        <taxon>Bacteria</taxon>
        <taxon>Pseudomonadati</taxon>
        <taxon>Pseudomonadota</taxon>
        <taxon>Alphaproteobacteria</taxon>
        <taxon>Hyphomicrobiales</taxon>
        <taxon>Rhizobiaceae</taxon>
        <taxon>Rhizobium/Agrobacterium group</taxon>
        <taxon>Rhizobium</taxon>
    </lineage>
</organism>
<comment type="caution">
    <text evidence="1">The sequence shown here is derived from an EMBL/GenBank/DDBJ whole genome shotgun (WGS) entry which is preliminary data.</text>
</comment>
<evidence type="ECO:0000313" key="1">
    <source>
        <dbReference type="EMBL" id="TAX62948.1"/>
    </source>
</evidence>
<dbReference type="EMBL" id="SIOX01000024">
    <property type="protein sequence ID" value="TAX62948.1"/>
    <property type="molecule type" value="Genomic_DNA"/>
</dbReference>
<name>A0ABY1WW70_9HYPH</name>
<reference evidence="1 2" key="1">
    <citation type="submission" date="2019-02" db="EMBL/GenBank/DDBJ databases">
        <title>The genomic architecture of introgression among sibling species of bacteria.</title>
        <authorList>
            <person name="Cavassim M.I.A."/>
            <person name="Moeskjaer S."/>
            <person name="Moslemi C."/>
            <person name="Fields B."/>
            <person name="Bachmann A."/>
            <person name="Vilhjalmsson B."/>
            <person name="Schierup M.H."/>
            <person name="Young J.P.W."/>
            <person name="Andersen S.U."/>
        </authorList>
    </citation>
    <scope>NUCLEOTIDE SEQUENCE [LARGE SCALE GENOMIC DNA]</scope>
    <source>
        <strain evidence="1 2">SM141A</strain>
    </source>
</reference>
<sequence>MFTLSYNVNSKVHRVREKKEVDAFFSWFMSVLPGCLEELIASVKETEGFADWQTDYTPGSLLRLGDWYETQIKTRPYTSEEMEYMKHIMRFDEDRPIEFDPWTLTSDTLATSVKVGMYYGEVFRRRLPFMEWKPCKLGNGKSKKPNVDYGQPVLDGPKVIHLNPVSVCQSVAFGIARGHKSGQYLHEVFENNVKLRENMHNK</sequence>
<evidence type="ECO:0000313" key="2">
    <source>
        <dbReference type="Proteomes" id="UP000291659"/>
    </source>
</evidence>
<dbReference type="RefSeq" id="WP_130692897.1">
    <property type="nucleotide sequence ID" value="NZ_SINW01000003.1"/>
</dbReference>